<name>A0A844T194_9BRAD</name>
<accession>A0A844T194</accession>
<dbReference type="AlphaFoldDB" id="A0A844T194"/>
<evidence type="ECO:0000313" key="2">
    <source>
        <dbReference type="Proteomes" id="UP000436468"/>
    </source>
</evidence>
<dbReference type="Proteomes" id="UP000436468">
    <property type="component" value="Unassembled WGS sequence"/>
</dbReference>
<gene>
    <name evidence="1" type="ORF">GPL21_29800</name>
</gene>
<sequence length="62" mass="7420">MSKVRRAVIREWMLLAREKRQSSEQAAAFARAALQRHDLPRSSRRTPHEIIMRWLRPRTGRP</sequence>
<dbReference type="RefSeq" id="WP_028335720.1">
    <property type="nucleotide sequence ID" value="NZ_CP121667.1"/>
</dbReference>
<protein>
    <submittedName>
        <fullName evidence="1">Uncharacterized protein</fullName>
    </submittedName>
</protein>
<keyword evidence="2" id="KW-1185">Reference proteome</keyword>
<proteinExistence type="predicted"/>
<reference evidence="1 2" key="1">
    <citation type="submission" date="2019-12" db="EMBL/GenBank/DDBJ databases">
        <title>Draft genome sequences Bradyrhizobium cajani AMBPC1010, Bradyrhizobium pachyrhizi AMBPC1040 and Bradyrhizobium yuanmingense ALSPC3051, three plant growth promoting strains isolated from nodules of Cajanus cajan L. in Dominican Republic.</title>
        <authorList>
            <person name="Flores-Felix J.D."/>
            <person name="Araujo J."/>
            <person name="Diaz-Alcantara C."/>
            <person name="Gonzalez-Andres F."/>
            <person name="Velazquez E."/>
        </authorList>
    </citation>
    <scope>NUCLEOTIDE SEQUENCE [LARGE SCALE GENOMIC DNA]</scope>
    <source>
        <strain evidence="1 2">1040</strain>
    </source>
</reference>
<organism evidence="1 2">
    <name type="scientific">Bradyrhizobium pachyrhizi</name>
    <dbReference type="NCBI Taxonomy" id="280333"/>
    <lineage>
        <taxon>Bacteria</taxon>
        <taxon>Pseudomonadati</taxon>
        <taxon>Pseudomonadota</taxon>
        <taxon>Alphaproteobacteria</taxon>
        <taxon>Hyphomicrobiales</taxon>
        <taxon>Nitrobacteraceae</taxon>
        <taxon>Bradyrhizobium</taxon>
    </lineage>
</organism>
<comment type="caution">
    <text evidence="1">The sequence shown here is derived from an EMBL/GenBank/DDBJ whole genome shotgun (WGS) entry which is preliminary data.</text>
</comment>
<dbReference type="EMBL" id="WQNF01000028">
    <property type="protein sequence ID" value="MVT69292.1"/>
    <property type="molecule type" value="Genomic_DNA"/>
</dbReference>
<evidence type="ECO:0000313" key="1">
    <source>
        <dbReference type="EMBL" id="MVT69292.1"/>
    </source>
</evidence>